<dbReference type="InterPro" id="IPR027007">
    <property type="entry name" value="C2_DOCK-type_domain"/>
</dbReference>
<evidence type="ECO:0000256" key="2">
    <source>
        <dbReference type="ARBA" id="ARBA00022490"/>
    </source>
</evidence>
<dbReference type="InterPro" id="IPR035892">
    <property type="entry name" value="C2_domain_sf"/>
</dbReference>
<evidence type="ECO:0000256" key="3">
    <source>
        <dbReference type="PROSITE-ProRule" id="PRU00983"/>
    </source>
</evidence>
<evidence type="ECO:0000259" key="4">
    <source>
        <dbReference type="PROSITE" id="PS51650"/>
    </source>
</evidence>
<dbReference type="PROSITE" id="PS51650">
    <property type="entry name" value="C2_DOCK"/>
    <property type="match status" value="1"/>
</dbReference>
<reference evidence="5 6" key="1">
    <citation type="journal article" date="2015" name="Genome Biol. Evol.">
        <title>The genome of winter moth (Operophtera brumata) provides a genomic perspective on sexual dimorphism and phenology.</title>
        <authorList>
            <person name="Derks M.F."/>
            <person name="Smit S."/>
            <person name="Salis L."/>
            <person name="Schijlen E."/>
            <person name="Bossers A."/>
            <person name="Mateman C."/>
            <person name="Pijl A.S."/>
            <person name="de Ridder D."/>
            <person name="Groenen M.A."/>
            <person name="Visser M.E."/>
            <person name="Megens H.J."/>
        </authorList>
    </citation>
    <scope>NUCLEOTIDE SEQUENCE [LARGE SCALE GENOMIC DNA]</scope>
    <source>
        <strain evidence="5">WM2013NL</strain>
        <tissue evidence="5">Head and thorax</tissue>
    </source>
</reference>
<dbReference type="GO" id="GO:0005886">
    <property type="term" value="C:plasma membrane"/>
    <property type="evidence" value="ECO:0007669"/>
    <property type="project" value="TreeGrafter"/>
</dbReference>
<dbReference type="GO" id="GO:0005085">
    <property type="term" value="F:guanyl-nucleotide exchange factor activity"/>
    <property type="evidence" value="ECO:0007669"/>
    <property type="project" value="InterPro"/>
</dbReference>
<dbReference type="InterPro" id="IPR026791">
    <property type="entry name" value="DOCK"/>
</dbReference>
<name>A0A0L7LD90_OPEBR</name>
<evidence type="ECO:0000313" key="5">
    <source>
        <dbReference type="EMBL" id="KOB73369.1"/>
    </source>
</evidence>
<dbReference type="STRING" id="104452.A0A0L7LD90"/>
<dbReference type="Pfam" id="PF14429">
    <property type="entry name" value="DOCK-C2"/>
    <property type="match status" value="1"/>
</dbReference>
<comment type="caution">
    <text evidence="5">The sequence shown here is derived from an EMBL/GenBank/DDBJ whole genome shotgun (WGS) entry which is preliminary data.</text>
</comment>
<feature type="domain" description="C2 DOCK-type" evidence="4">
    <location>
        <begin position="251"/>
        <end position="413"/>
    </location>
</feature>
<dbReference type="GO" id="GO:0005737">
    <property type="term" value="C:cytoplasm"/>
    <property type="evidence" value="ECO:0007669"/>
    <property type="project" value="UniProtKB-SubCell"/>
</dbReference>
<dbReference type="GO" id="GO:0007264">
    <property type="term" value="P:small GTPase-mediated signal transduction"/>
    <property type="evidence" value="ECO:0007669"/>
    <property type="project" value="InterPro"/>
</dbReference>
<keyword evidence="2" id="KW-0963">Cytoplasm</keyword>
<gene>
    <name evidence="5" type="ORF">OBRU01_10868</name>
</gene>
<dbReference type="AlphaFoldDB" id="A0A0L7LD90"/>
<comment type="similarity">
    <text evidence="3">Belongs to the DOCK family.</text>
</comment>
<dbReference type="InterPro" id="IPR032376">
    <property type="entry name" value="DOCK_N"/>
</dbReference>
<organism evidence="5 6">
    <name type="scientific">Operophtera brumata</name>
    <name type="common">Winter moth</name>
    <name type="synonym">Phalaena brumata</name>
    <dbReference type="NCBI Taxonomy" id="104452"/>
    <lineage>
        <taxon>Eukaryota</taxon>
        <taxon>Metazoa</taxon>
        <taxon>Ecdysozoa</taxon>
        <taxon>Arthropoda</taxon>
        <taxon>Hexapoda</taxon>
        <taxon>Insecta</taxon>
        <taxon>Pterygota</taxon>
        <taxon>Neoptera</taxon>
        <taxon>Endopterygota</taxon>
        <taxon>Lepidoptera</taxon>
        <taxon>Glossata</taxon>
        <taxon>Ditrysia</taxon>
        <taxon>Geometroidea</taxon>
        <taxon>Geometridae</taxon>
        <taxon>Larentiinae</taxon>
        <taxon>Operophtera</taxon>
    </lineage>
</organism>
<dbReference type="EMBL" id="JTDY01001610">
    <property type="protein sequence ID" value="KOB73369.1"/>
    <property type="molecule type" value="Genomic_DNA"/>
</dbReference>
<dbReference type="Gene3D" id="2.60.40.150">
    <property type="entry name" value="C2 domain"/>
    <property type="match status" value="1"/>
</dbReference>
<dbReference type="PANTHER" id="PTHR45653:SF12">
    <property type="entry name" value="SPONGE, ISOFORM E"/>
    <property type="match status" value="1"/>
</dbReference>
<proteinExistence type="inferred from homology"/>
<dbReference type="PANTHER" id="PTHR45653">
    <property type="entry name" value="DEDICATOR OF CYTOKINESIS"/>
    <property type="match status" value="1"/>
</dbReference>
<accession>A0A0L7LD90</accession>
<evidence type="ECO:0000256" key="1">
    <source>
        <dbReference type="ARBA" id="ARBA00004496"/>
    </source>
</evidence>
<comment type="subcellular location">
    <subcellularLocation>
        <location evidence="1">Cytoplasm</location>
    </subcellularLocation>
</comment>
<dbReference type="GO" id="GO:0031267">
    <property type="term" value="F:small GTPase binding"/>
    <property type="evidence" value="ECO:0007669"/>
    <property type="project" value="TreeGrafter"/>
</dbReference>
<evidence type="ECO:0000313" key="6">
    <source>
        <dbReference type="Proteomes" id="UP000037510"/>
    </source>
</evidence>
<protein>
    <recommendedName>
        <fullName evidence="4">C2 DOCK-type domain-containing protein</fullName>
    </recommendedName>
</protein>
<dbReference type="Proteomes" id="UP000037510">
    <property type="component" value="Unassembled WGS sequence"/>
</dbReference>
<keyword evidence="6" id="KW-1185">Reference proteome</keyword>
<dbReference type="Pfam" id="PF16172">
    <property type="entry name" value="DOCK_N"/>
    <property type="match status" value="1"/>
</dbReference>
<sequence length="468" mass="51625">MSSGCERHIIRSRVTNTNWKGQLLPAALCARKLGLELVPRRGAEAVDPEDISLVELYRDHVESAERAAAVSSSFNSGTLTNNSTNAPTATTTVQSHNLMCSMRDFGHTAGGDEAELLLWLHDARRAQPLSERFRVRIARDGFSNYVDRLHANSTLFADLSTTDLTRELWLVAWVIRVGRWAGACSSGSGTGERRGPVARRPLGAGVLPLAEFLRQPGQTPAERDISEAVSSGATITAKRGFPDVIMPGDVRNDLYLTLEKAEFERGGKSTAKNVLATVNVHDNTGQVISECVWGASGTGATSYESVVLYHNNSPAWGEQLRLTVPLETFTHAHVRIEFRHCSTRDKNERKLFGFAFARLMEASGATLRDGAHELYVYKCDDPSNTPHSGTVFLVLISICSLLDESRFQHFRPVLDHCAEWAAGAEGQEPIRKCLRSLGAVFRLAVRSRRLFARATGGQYEDSFRRDRN</sequence>